<feature type="domain" description="C2" evidence="2">
    <location>
        <begin position="1"/>
        <end position="111"/>
    </location>
</feature>
<dbReference type="OrthoDB" id="1909968at2759"/>
<dbReference type="PANTHER" id="PTHR32246:SF69">
    <property type="entry name" value="CALCIUM-DEPENDENT LIPID-BINDING (CALB DOMAIN) FAMILY PROTEIN"/>
    <property type="match status" value="1"/>
</dbReference>
<comment type="caution">
    <text evidence="3">The sequence shown here is derived from an EMBL/GenBank/DDBJ whole genome shotgun (WGS) entry which is preliminary data.</text>
</comment>
<protein>
    <recommendedName>
        <fullName evidence="2">C2 domain-containing protein</fullName>
    </recommendedName>
</protein>
<evidence type="ECO:0000256" key="1">
    <source>
        <dbReference type="SAM" id="MobiDB-lite"/>
    </source>
</evidence>
<reference evidence="3 4" key="1">
    <citation type="submission" date="2020-04" db="EMBL/GenBank/DDBJ databases">
        <title>Plant Genome Project.</title>
        <authorList>
            <person name="Zhang R.-G."/>
        </authorList>
    </citation>
    <scope>NUCLEOTIDE SEQUENCE [LARGE SCALE GENOMIC DNA]</scope>
    <source>
        <strain evidence="3">YNK0</strain>
        <tissue evidence="3">Leaf</tissue>
    </source>
</reference>
<evidence type="ECO:0000313" key="4">
    <source>
        <dbReference type="Proteomes" id="UP000655225"/>
    </source>
</evidence>
<proteinExistence type="predicted"/>
<evidence type="ECO:0000259" key="2">
    <source>
        <dbReference type="PROSITE" id="PS50004"/>
    </source>
</evidence>
<dbReference type="Pfam" id="PF00168">
    <property type="entry name" value="C2"/>
    <property type="match status" value="1"/>
</dbReference>
<dbReference type="CDD" id="cd04051">
    <property type="entry name" value="C2_SRC2_like"/>
    <property type="match status" value="1"/>
</dbReference>
<feature type="compositionally biased region" description="Low complexity" evidence="1">
    <location>
        <begin position="197"/>
        <end position="211"/>
    </location>
</feature>
<name>A0A834YE94_TETSI</name>
<dbReference type="SMART" id="SM00239">
    <property type="entry name" value="C2"/>
    <property type="match status" value="1"/>
</dbReference>
<gene>
    <name evidence="3" type="ORF">HHK36_029082</name>
</gene>
<dbReference type="PANTHER" id="PTHR32246">
    <property type="entry name" value="INGRESSION PROTEIN FIC1"/>
    <property type="match status" value="1"/>
</dbReference>
<organism evidence="3 4">
    <name type="scientific">Tetracentron sinense</name>
    <name type="common">Spur-leaf</name>
    <dbReference type="NCBI Taxonomy" id="13715"/>
    <lineage>
        <taxon>Eukaryota</taxon>
        <taxon>Viridiplantae</taxon>
        <taxon>Streptophyta</taxon>
        <taxon>Embryophyta</taxon>
        <taxon>Tracheophyta</taxon>
        <taxon>Spermatophyta</taxon>
        <taxon>Magnoliopsida</taxon>
        <taxon>Trochodendrales</taxon>
        <taxon>Trochodendraceae</taxon>
        <taxon>Tetracentron</taxon>
    </lineage>
</organism>
<dbReference type="InterPro" id="IPR035892">
    <property type="entry name" value="C2_domain_sf"/>
</dbReference>
<dbReference type="OMA" id="RMQTYAI"/>
<sequence length="264" mass="28981">METHLLEINLISAQGLKPPSANLRRMQTYALAWVDSSTKLRTRIDRIGGENPTWNDKFIFRVSADFLSNDTSAVSVEIYAVGYLKDPLIGTVRFLISNCLSAAFSFTSGIGTPSFTALQIRRPSGRFHGVLNLGVMVINGSDFAALTEISAIGYRDLMGENRRRHRDRRGRPPKREQYPGGDSCEHSCGDSGEYSDDATSSTSSSSATSTTLKDWNGMREMAGKKDVKLDGGGLLCGLGFQRKIHLSPSDQNFQILTTSDEKKS</sequence>
<dbReference type="InterPro" id="IPR000008">
    <property type="entry name" value="C2_dom"/>
</dbReference>
<dbReference type="Gene3D" id="2.60.40.150">
    <property type="entry name" value="C2 domain"/>
    <property type="match status" value="1"/>
</dbReference>
<dbReference type="SUPFAM" id="SSF49562">
    <property type="entry name" value="C2 domain (Calcium/lipid-binding domain, CaLB)"/>
    <property type="match status" value="1"/>
</dbReference>
<dbReference type="EMBL" id="JABCRI010000022">
    <property type="protein sequence ID" value="KAF8379639.1"/>
    <property type="molecule type" value="Genomic_DNA"/>
</dbReference>
<dbReference type="GO" id="GO:0006952">
    <property type="term" value="P:defense response"/>
    <property type="evidence" value="ECO:0007669"/>
    <property type="project" value="InterPro"/>
</dbReference>
<dbReference type="AlphaFoldDB" id="A0A834YE94"/>
<evidence type="ECO:0000313" key="3">
    <source>
        <dbReference type="EMBL" id="KAF8379639.1"/>
    </source>
</evidence>
<feature type="compositionally biased region" description="Basic residues" evidence="1">
    <location>
        <begin position="162"/>
        <end position="172"/>
    </location>
</feature>
<feature type="region of interest" description="Disordered" evidence="1">
    <location>
        <begin position="162"/>
        <end position="212"/>
    </location>
</feature>
<feature type="compositionally biased region" description="Basic and acidic residues" evidence="1">
    <location>
        <begin position="173"/>
        <end position="188"/>
    </location>
</feature>
<accession>A0A834YE94</accession>
<dbReference type="Proteomes" id="UP000655225">
    <property type="component" value="Unassembled WGS sequence"/>
</dbReference>
<dbReference type="InterPro" id="IPR044750">
    <property type="entry name" value="C2_SRC2/BAP"/>
</dbReference>
<dbReference type="PROSITE" id="PS50004">
    <property type="entry name" value="C2"/>
    <property type="match status" value="1"/>
</dbReference>
<keyword evidence="4" id="KW-1185">Reference proteome</keyword>